<evidence type="ECO:0000313" key="2">
    <source>
        <dbReference type="Proteomes" id="UP001268683"/>
    </source>
</evidence>
<keyword evidence="2" id="KW-1185">Reference proteome</keyword>
<dbReference type="EMBL" id="CP123872">
    <property type="protein sequence ID" value="WND02595.1"/>
    <property type="molecule type" value="Genomic_DNA"/>
</dbReference>
<dbReference type="RefSeq" id="WP_310798430.1">
    <property type="nucleotide sequence ID" value="NZ_CP123872.1"/>
</dbReference>
<organism evidence="1 2">
    <name type="scientific">Temperatibacter marinus</name>
    <dbReference type="NCBI Taxonomy" id="1456591"/>
    <lineage>
        <taxon>Bacteria</taxon>
        <taxon>Pseudomonadati</taxon>
        <taxon>Pseudomonadota</taxon>
        <taxon>Alphaproteobacteria</taxon>
        <taxon>Kordiimonadales</taxon>
        <taxon>Temperatibacteraceae</taxon>
        <taxon>Temperatibacter</taxon>
    </lineage>
</organism>
<dbReference type="KEGG" id="tmk:QGN29_13670"/>
<reference evidence="1" key="1">
    <citation type="submission" date="2023-04" db="EMBL/GenBank/DDBJ databases">
        <title>Complete genome sequence of Temperatibacter marinus.</title>
        <authorList>
            <person name="Rong J.-C."/>
            <person name="Yi M.-L."/>
            <person name="Zhao Q."/>
        </authorList>
    </citation>
    <scope>NUCLEOTIDE SEQUENCE</scope>
    <source>
        <strain evidence="1">NBRC 110045</strain>
    </source>
</reference>
<name>A0AA52EDB4_9PROT</name>
<dbReference type="AlphaFoldDB" id="A0AA52EDB4"/>
<dbReference type="InterPro" id="IPR027599">
    <property type="entry name" value="PqqD-rel_X"/>
</dbReference>
<sequence>MQFTALNWLSDASWFSTKMVDDYFLIYNYRSGDTHVLNAISYELLELIAQNPVPAGQLKEVFAQRLQVTSTEVHDQLLNNALKSLDEAGLIEPSEMRL</sequence>
<accession>A0AA52EDB4</accession>
<dbReference type="Proteomes" id="UP001268683">
    <property type="component" value="Chromosome"/>
</dbReference>
<proteinExistence type="predicted"/>
<gene>
    <name evidence="1" type="ORF">QGN29_13670</name>
</gene>
<dbReference type="NCBIfam" id="TIGR04353">
    <property type="entry name" value="PqqD_rel_X"/>
    <property type="match status" value="1"/>
</dbReference>
<evidence type="ECO:0000313" key="1">
    <source>
        <dbReference type="EMBL" id="WND02595.1"/>
    </source>
</evidence>
<protein>
    <submittedName>
        <fullName evidence="1">HPr-rel-A system PqqD family peptide chaperone</fullName>
    </submittedName>
</protein>